<name>A0AAV2N4K1_9HYME</name>
<dbReference type="Proteomes" id="UP001497644">
    <property type="component" value="Chromosome 10"/>
</dbReference>
<evidence type="ECO:0000313" key="2">
    <source>
        <dbReference type="Proteomes" id="UP001497644"/>
    </source>
</evidence>
<reference evidence="1" key="1">
    <citation type="submission" date="2024-04" db="EMBL/GenBank/DDBJ databases">
        <authorList>
            <consortium name="Molecular Ecology Group"/>
        </authorList>
    </citation>
    <scope>NUCLEOTIDE SEQUENCE</scope>
</reference>
<evidence type="ECO:0000313" key="1">
    <source>
        <dbReference type="EMBL" id="CAL1674602.1"/>
    </source>
</evidence>
<dbReference type="AlphaFoldDB" id="A0AAV2N4K1"/>
<gene>
    <name evidence="1" type="ORF">LPLAT_LOCUS1182</name>
</gene>
<keyword evidence="2" id="KW-1185">Reference proteome</keyword>
<proteinExistence type="predicted"/>
<organism evidence="1 2">
    <name type="scientific">Lasius platythorax</name>
    <dbReference type="NCBI Taxonomy" id="488582"/>
    <lineage>
        <taxon>Eukaryota</taxon>
        <taxon>Metazoa</taxon>
        <taxon>Ecdysozoa</taxon>
        <taxon>Arthropoda</taxon>
        <taxon>Hexapoda</taxon>
        <taxon>Insecta</taxon>
        <taxon>Pterygota</taxon>
        <taxon>Neoptera</taxon>
        <taxon>Endopterygota</taxon>
        <taxon>Hymenoptera</taxon>
        <taxon>Apocrita</taxon>
        <taxon>Aculeata</taxon>
        <taxon>Formicoidea</taxon>
        <taxon>Formicidae</taxon>
        <taxon>Formicinae</taxon>
        <taxon>Lasius</taxon>
        <taxon>Lasius</taxon>
    </lineage>
</organism>
<protein>
    <submittedName>
        <fullName evidence="1">Uncharacterized protein</fullName>
    </submittedName>
</protein>
<dbReference type="EMBL" id="OZ034833">
    <property type="protein sequence ID" value="CAL1674602.1"/>
    <property type="molecule type" value="Genomic_DNA"/>
</dbReference>
<accession>A0AAV2N4K1</accession>
<sequence>MANNTGNVLADAERFRKHTENLLAKNRASVDEAQERNKESLTKLNEKLKTFGMNIPELNLQMCGSSVMDWSIVCGGAGCGFCGCLSCDFASARLAKPIRLWKSPSSRLLRSRVTRTRPSSCCVM</sequence>